<keyword evidence="2" id="KW-1185">Reference proteome</keyword>
<proteinExistence type="predicted"/>
<evidence type="ECO:0000313" key="2">
    <source>
        <dbReference type="Proteomes" id="UP000051639"/>
    </source>
</evidence>
<dbReference type="InterPro" id="IPR010315">
    <property type="entry name" value="DUF915_hydro-like"/>
</dbReference>
<dbReference type="AlphaFoldDB" id="A0A0R2H4S0"/>
<comment type="caution">
    <text evidence="1">The sequence shown here is derived from an EMBL/GenBank/DDBJ whole genome shotgun (WGS) entry which is preliminary data.</text>
</comment>
<sequence>MIGLALIPLGGSKDSQAASQPYVRSTTPTLFFHGWGSSARAEEQMTNYARRHGVTKTIVQTDVSAAGKVTWHGTIKAGAINPIIEVNLQNNKSVTGREADLAGAYAKSSNYVKAVVTAMQKRYGFTTMNLVGHSMGNLQIAYYLATNANDPHLPRLVHQVSIAGHYNGLVGEADTEQINLLGPHHRPQHFLPEYQGLLGLRHRFPTSAQVLNIYGNLNNGTRSDGDVPVNSARSYQYLVSGRAQSYHELKITGR</sequence>
<protein>
    <recommendedName>
        <fullName evidence="3">Cell surface hydrolase</fullName>
    </recommendedName>
</protein>
<dbReference type="PATRIC" id="fig|148604.4.peg.267"/>
<dbReference type="Proteomes" id="UP000051639">
    <property type="component" value="Unassembled WGS sequence"/>
</dbReference>
<dbReference type="InterPro" id="IPR029058">
    <property type="entry name" value="AB_hydrolase_fold"/>
</dbReference>
<organism evidence="1 2">
    <name type="scientific">Limosilactobacillus ingluviei</name>
    <dbReference type="NCBI Taxonomy" id="148604"/>
    <lineage>
        <taxon>Bacteria</taxon>
        <taxon>Bacillati</taxon>
        <taxon>Bacillota</taxon>
        <taxon>Bacilli</taxon>
        <taxon>Lactobacillales</taxon>
        <taxon>Lactobacillaceae</taxon>
        <taxon>Limosilactobacillus</taxon>
    </lineage>
</organism>
<dbReference type="SUPFAM" id="SSF53474">
    <property type="entry name" value="alpha/beta-Hydrolases"/>
    <property type="match status" value="1"/>
</dbReference>
<accession>A0A0R2H4S0</accession>
<evidence type="ECO:0000313" key="1">
    <source>
        <dbReference type="EMBL" id="KRN44573.1"/>
    </source>
</evidence>
<dbReference type="Pfam" id="PF06028">
    <property type="entry name" value="DUF915"/>
    <property type="match status" value="1"/>
</dbReference>
<name>A0A0R2H4S0_9LACO</name>
<dbReference type="eggNOG" id="COG4814">
    <property type="taxonomic scope" value="Bacteria"/>
</dbReference>
<reference evidence="1 2" key="1">
    <citation type="journal article" date="2015" name="Genome Announc.">
        <title>Expanding the biotechnology potential of lactobacilli through comparative genomics of 213 strains and associated genera.</title>
        <authorList>
            <person name="Sun Z."/>
            <person name="Harris H.M."/>
            <person name="McCann A."/>
            <person name="Guo C."/>
            <person name="Argimon S."/>
            <person name="Zhang W."/>
            <person name="Yang X."/>
            <person name="Jeffery I.B."/>
            <person name="Cooney J.C."/>
            <person name="Kagawa T.F."/>
            <person name="Liu W."/>
            <person name="Song Y."/>
            <person name="Salvetti E."/>
            <person name="Wrobel A."/>
            <person name="Rasinkangas P."/>
            <person name="Parkhill J."/>
            <person name="Rea M.C."/>
            <person name="O'Sullivan O."/>
            <person name="Ritari J."/>
            <person name="Douillard F.P."/>
            <person name="Paul Ross R."/>
            <person name="Yang R."/>
            <person name="Briner A.E."/>
            <person name="Felis G.E."/>
            <person name="de Vos W.M."/>
            <person name="Barrangou R."/>
            <person name="Klaenhammer T.R."/>
            <person name="Caufield P.W."/>
            <person name="Cui Y."/>
            <person name="Zhang H."/>
            <person name="O'Toole P.W."/>
        </authorList>
    </citation>
    <scope>NUCLEOTIDE SEQUENCE [LARGE SCALE GENOMIC DNA]</scope>
    <source>
        <strain evidence="1 2">DSM 14792</strain>
    </source>
</reference>
<dbReference type="Gene3D" id="3.40.50.1820">
    <property type="entry name" value="alpha/beta hydrolase"/>
    <property type="match status" value="1"/>
</dbReference>
<dbReference type="EMBL" id="JQBA01000012">
    <property type="protein sequence ID" value="KRN44573.1"/>
    <property type="molecule type" value="Genomic_DNA"/>
</dbReference>
<dbReference type="STRING" id="1203076.GCA_000312405_00104"/>
<evidence type="ECO:0008006" key="3">
    <source>
        <dbReference type="Google" id="ProtNLM"/>
    </source>
</evidence>
<gene>
    <name evidence="1" type="ORF">IV41_GL000264</name>
</gene>